<dbReference type="OrthoDB" id="2409325at2759"/>
<evidence type="ECO:0000313" key="4">
    <source>
        <dbReference type="Proteomes" id="UP000078512"/>
    </source>
</evidence>
<feature type="region of interest" description="Disordered" evidence="2">
    <location>
        <begin position="480"/>
        <end position="525"/>
    </location>
</feature>
<feature type="compositionally biased region" description="Low complexity" evidence="2">
    <location>
        <begin position="69"/>
        <end position="81"/>
    </location>
</feature>
<dbReference type="AlphaFoldDB" id="A0A197K3G0"/>
<dbReference type="EMBL" id="KV442032">
    <property type="protein sequence ID" value="OAQ30994.1"/>
    <property type="molecule type" value="Genomic_DNA"/>
</dbReference>
<dbReference type="STRING" id="1314771.A0A197K3G0"/>
<protein>
    <submittedName>
        <fullName evidence="3">Uncharacterized protein</fullName>
    </submittedName>
</protein>
<feature type="region of interest" description="Disordered" evidence="2">
    <location>
        <begin position="298"/>
        <end position="339"/>
    </location>
</feature>
<feature type="compositionally biased region" description="Basic and acidic residues" evidence="2">
    <location>
        <begin position="684"/>
        <end position="699"/>
    </location>
</feature>
<name>A0A197K3G0_9FUNG</name>
<feature type="compositionally biased region" description="Low complexity" evidence="2">
    <location>
        <begin position="1"/>
        <end position="16"/>
    </location>
</feature>
<feature type="compositionally biased region" description="Polar residues" evidence="2">
    <location>
        <begin position="327"/>
        <end position="339"/>
    </location>
</feature>
<evidence type="ECO:0000256" key="2">
    <source>
        <dbReference type="SAM" id="MobiDB-lite"/>
    </source>
</evidence>
<proteinExistence type="predicted"/>
<gene>
    <name evidence="3" type="ORF">K457DRAFT_124701</name>
</gene>
<feature type="region of interest" description="Disordered" evidence="2">
    <location>
        <begin position="752"/>
        <end position="773"/>
    </location>
</feature>
<accession>A0A197K3G0</accession>
<feature type="region of interest" description="Disordered" evidence="2">
    <location>
        <begin position="101"/>
        <end position="121"/>
    </location>
</feature>
<evidence type="ECO:0000313" key="3">
    <source>
        <dbReference type="EMBL" id="OAQ30994.1"/>
    </source>
</evidence>
<feature type="region of interest" description="Disordered" evidence="2">
    <location>
        <begin position="354"/>
        <end position="394"/>
    </location>
</feature>
<feature type="compositionally biased region" description="Low complexity" evidence="2">
    <location>
        <begin position="28"/>
        <end position="51"/>
    </location>
</feature>
<organism evidence="3 4">
    <name type="scientific">Linnemannia elongata AG-77</name>
    <dbReference type="NCBI Taxonomy" id="1314771"/>
    <lineage>
        <taxon>Eukaryota</taxon>
        <taxon>Fungi</taxon>
        <taxon>Fungi incertae sedis</taxon>
        <taxon>Mucoromycota</taxon>
        <taxon>Mortierellomycotina</taxon>
        <taxon>Mortierellomycetes</taxon>
        <taxon>Mortierellales</taxon>
        <taxon>Mortierellaceae</taxon>
        <taxon>Linnemannia</taxon>
    </lineage>
</organism>
<evidence type="ECO:0000256" key="1">
    <source>
        <dbReference type="SAM" id="Coils"/>
    </source>
</evidence>
<feature type="coiled-coil region" evidence="1">
    <location>
        <begin position="156"/>
        <end position="183"/>
    </location>
</feature>
<sequence length="830" mass="91254">MKETTAQTTATTTTTTAKRRLRSGAKHPSATTSTTQTLPLPQATQLTNQPPTKKPQSKSKSAFATKQPSTAGSTSETETGGLNPYMNLVFRRMRRLKKRVTRVETTEATLNEDPSKKDTLEPDQLAALQKKPEVSAPLKELEDLFKAMTVLQANDKLEHKRQIEEHLNDIERAKETTTKETQEYATLALIQVIRLFYALKQLDDAKEYLTFPLSRSLKVLEKFRSRLFEVAQAAELSDGDDCAHSRKELYTIVRKLAEKSTDNVAEEGDITYKHIYDELDHLTYPSGDLQLRNSPIFSEDRQVDGPSSTVEAHTGAGKEDDVDRASVRSSMSEPTLTVAQKSCATVENWFSKINPSNSSSSVSPPKPTPGPESKVTSQDVHAKQAGPTPVVPVRLGREVASQTDLGASSEPSSLPAATAPMPPTVVPLVPVHPLPLYQLMLPPWVAGSSYPSEPHVSNPSLLQAQPALPSMRVSIEPGHSTFLQTDDKDSGNTRRRFGRPSGSSSQENTSIRAHRVSQESYGQHGDGRLGVIYEDDEKECGASSNAKGLGHSQNMSYFPGPINQVPEQLQATDPNQRGTQDRMAARTIAESAGSEVRRGVSPLSGDELRQQQAVYGHSSGVMTLQQSESTSFGNKVSGTGSTRELPTDNSNNGGFQGRRSGKKKGRGQDRSLLGHTQHQRGGTKSHDQRSTESSSHLRPDAQQRHQFIDNNGHYLQLQQYSAFRSNHNHSDAQSQQYYRHKTQQLQQLQQQRRHLDDQDLSLQPQQQQRQGAHHYVQQQAIYQYPGGCYYPGYGGGGGGGGGASVYCVQSGQQGQKVQQTQVEDASERQV</sequence>
<keyword evidence="1" id="KW-0175">Coiled coil</keyword>
<reference evidence="3 4" key="1">
    <citation type="submission" date="2016-05" db="EMBL/GenBank/DDBJ databases">
        <title>Genome sequencing reveals origins of a unique bacterial endosymbiosis in the earliest lineages of terrestrial Fungi.</title>
        <authorList>
            <consortium name="DOE Joint Genome Institute"/>
            <person name="Uehling J."/>
            <person name="Gryganskyi A."/>
            <person name="Hameed K."/>
            <person name="Tschaplinski T."/>
            <person name="Misztal P."/>
            <person name="Wu S."/>
            <person name="Desiro A."/>
            <person name="Vande Pol N."/>
            <person name="Du Z.-Y."/>
            <person name="Zienkiewicz A."/>
            <person name="Zienkiewicz K."/>
            <person name="Morin E."/>
            <person name="Tisserant E."/>
            <person name="Splivallo R."/>
            <person name="Hainaut M."/>
            <person name="Henrissat B."/>
            <person name="Ohm R."/>
            <person name="Kuo A."/>
            <person name="Yan J."/>
            <person name="Lipzen A."/>
            <person name="Nolan M."/>
            <person name="Labutti K."/>
            <person name="Barry K."/>
            <person name="Goldstein A."/>
            <person name="Labbe J."/>
            <person name="Schadt C."/>
            <person name="Tuskan G."/>
            <person name="Grigoriev I."/>
            <person name="Martin F."/>
            <person name="Vilgalys R."/>
            <person name="Bonito G."/>
        </authorList>
    </citation>
    <scope>NUCLEOTIDE SEQUENCE [LARGE SCALE GENOMIC DNA]</scope>
    <source>
        <strain evidence="3 4">AG-77</strain>
    </source>
</reference>
<feature type="region of interest" description="Disordered" evidence="2">
    <location>
        <begin position="1"/>
        <end position="82"/>
    </location>
</feature>
<feature type="region of interest" description="Disordered" evidence="2">
    <location>
        <begin position="625"/>
        <end position="699"/>
    </location>
</feature>
<feature type="compositionally biased region" description="Polar residues" evidence="2">
    <location>
        <begin position="625"/>
        <end position="652"/>
    </location>
</feature>
<feature type="compositionally biased region" description="Low complexity" evidence="2">
    <location>
        <begin position="760"/>
        <end position="773"/>
    </location>
</feature>
<feature type="compositionally biased region" description="Basic and acidic residues" evidence="2">
    <location>
        <begin position="316"/>
        <end position="326"/>
    </location>
</feature>
<keyword evidence="4" id="KW-1185">Reference proteome</keyword>
<dbReference type="Proteomes" id="UP000078512">
    <property type="component" value="Unassembled WGS sequence"/>
</dbReference>